<accession>A0A285VGN5</accession>
<evidence type="ECO:0000313" key="1">
    <source>
        <dbReference type="EMBL" id="SOC53230.1"/>
    </source>
</evidence>
<dbReference type="AlphaFoldDB" id="A0A285VGN5"/>
<reference evidence="1 2" key="1">
    <citation type="submission" date="2017-08" db="EMBL/GenBank/DDBJ databases">
        <authorList>
            <person name="de Groot N.N."/>
        </authorList>
    </citation>
    <scope>NUCLEOTIDE SEQUENCE [LARGE SCALE GENOMIC DNA]</scope>
    <source>
        <strain evidence="1 2">USBA 855</strain>
    </source>
</reference>
<protein>
    <submittedName>
        <fullName evidence="1">Uncharacterized protein</fullName>
    </submittedName>
</protein>
<proteinExistence type="predicted"/>
<organism evidence="1 2">
    <name type="scientific">Chromohalobacter canadensis</name>
    <dbReference type="NCBI Taxonomy" id="141389"/>
    <lineage>
        <taxon>Bacteria</taxon>
        <taxon>Pseudomonadati</taxon>
        <taxon>Pseudomonadota</taxon>
        <taxon>Gammaproteobacteria</taxon>
        <taxon>Oceanospirillales</taxon>
        <taxon>Halomonadaceae</taxon>
        <taxon>Chromohalobacter</taxon>
    </lineage>
</organism>
<sequence length="54" mass="6132">MLSSDCSEENITDFQDNGFLCAALSIVHFYLTIKNDKHLFTIIDVPLVRLVCPM</sequence>
<evidence type="ECO:0000313" key="2">
    <source>
        <dbReference type="Proteomes" id="UP000219023"/>
    </source>
</evidence>
<dbReference type="EMBL" id="OBQJ01000002">
    <property type="protein sequence ID" value="SOC53230.1"/>
    <property type="molecule type" value="Genomic_DNA"/>
</dbReference>
<name>A0A285VGN5_9GAMM</name>
<dbReference type="Proteomes" id="UP000219023">
    <property type="component" value="Unassembled WGS sequence"/>
</dbReference>
<gene>
    <name evidence="1" type="ORF">SAMN05421509_102251</name>
</gene>